<dbReference type="InterPro" id="IPR008978">
    <property type="entry name" value="HSP20-like_chaperone"/>
</dbReference>
<dbReference type="PROSITE" id="PS01031">
    <property type="entry name" value="SHSP"/>
    <property type="match status" value="1"/>
</dbReference>
<sequence length="190" mass="21961">MSLVPMLFSSWWESLRQAHRIDNQEFGMPINNIYFPASSYRNYQHPLFDVAYQRSRFITPKYRDEEKFTVTLDVAQYNPDDIAVKVVGNVIIVQAGDEFELDEFGTLSREFERKYEVPEEYDVDEAKSELSSDGVLTIRVPKKESEGGRPILIEYLPYLAVVEVDPNVAEVERPRSPNRRQRYNGSVAAG</sequence>
<evidence type="ECO:0000313" key="6">
    <source>
        <dbReference type="EMBL" id="KAH0546153.1"/>
    </source>
</evidence>
<name>A0AAV7I9X7_COTGL</name>
<dbReference type="GO" id="GO:0005737">
    <property type="term" value="C:cytoplasm"/>
    <property type="evidence" value="ECO:0007669"/>
    <property type="project" value="TreeGrafter"/>
</dbReference>
<comment type="caution">
    <text evidence="6">The sequence shown here is derived from an EMBL/GenBank/DDBJ whole genome shotgun (WGS) entry which is preliminary data.</text>
</comment>
<evidence type="ECO:0000256" key="4">
    <source>
        <dbReference type="SAM" id="MobiDB-lite"/>
    </source>
</evidence>
<dbReference type="GO" id="GO:0042026">
    <property type="term" value="P:protein refolding"/>
    <property type="evidence" value="ECO:0007669"/>
    <property type="project" value="TreeGrafter"/>
</dbReference>
<proteinExistence type="inferred from homology"/>
<evidence type="ECO:0000256" key="1">
    <source>
        <dbReference type="ARBA" id="ARBA00023016"/>
    </source>
</evidence>
<dbReference type="EMBL" id="JAHXZJ010002237">
    <property type="protein sequence ID" value="KAH0546153.1"/>
    <property type="molecule type" value="Genomic_DNA"/>
</dbReference>
<evidence type="ECO:0000256" key="2">
    <source>
        <dbReference type="PROSITE-ProRule" id="PRU00285"/>
    </source>
</evidence>
<dbReference type="Gene3D" id="2.60.40.790">
    <property type="match status" value="1"/>
</dbReference>
<evidence type="ECO:0000259" key="5">
    <source>
        <dbReference type="PROSITE" id="PS01031"/>
    </source>
</evidence>
<evidence type="ECO:0000256" key="3">
    <source>
        <dbReference type="RuleBase" id="RU003616"/>
    </source>
</evidence>
<comment type="similarity">
    <text evidence="2 3">Belongs to the small heat shock protein (HSP20) family.</text>
</comment>
<dbReference type="AlphaFoldDB" id="A0AAV7I9X7"/>
<dbReference type="Pfam" id="PF00011">
    <property type="entry name" value="HSP20"/>
    <property type="match status" value="1"/>
</dbReference>
<dbReference type="GO" id="GO:0005634">
    <property type="term" value="C:nucleus"/>
    <property type="evidence" value="ECO:0007669"/>
    <property type="project" value="TreeGrafter"/>
</dbReference>
<organism evidence="6 7">
    <name type="scientific">Cotesia glomerata</name>
    <name type="common">Lepidopteran parasitic wasp</name>
    <name type="synonym">Apanteles glomeratus</name>
    <dbReference type="NCBI Taxonomy" id="32391"/>
    <lineage>
        <taxon>Eukaryota</taxon>
        <taxon>Metazoa</taxon>
        <taxon>Ecdysozoa</taxon>
        <taxon>Arthropoda</taxon>
        <taxon>Hexapoda</taxon>
        <taxon>Insecta</taxon>
        <taxon>Pterygota</taxon>
        <taxon>Neoptera</taxon>
        <taxon>Endopterygota</taxon>
        <taxon>Hymenoptera</taxon>
        <taxon>Apocrita</taxon>
        <taxon>Ichneumonoidea</taxon>
        <taxon>Braconidae</taxon>
        <taxon>Microgastrinae</taxon>
        <taxon>Cotesia</taxon>
    </lineage>
</organism>
<reference evidence="6 7" key="1">
    <citation type="journal article" date="2021" name="J. Hered.">
        <title>A chromosome-level genome assembly of the parasitoid wasp, Cotesia glomerata (Hymenoptera: Braconidae).</title>
        <authorList>
            <person name="Pinto B.J."/>
            <person name="Weis J.J."/>
            <person name="Gamble T."/>
            <person name="Ode P.J."/>
            <person name="Paul R."/>
            <person name="Zaspel J.M."/>
        </authorList>
    </citation>
    <scope>NUCLEOTIDE SEQUENCE [LARGE SCALE GENOMIC DNA]</scope>
    <source>
        <strain evidence="6">CgM1</strain>
    </source>
</reference>
<dbReference type="InterPro" id="IPR001436">
    <property type="entry name" value="Alpha-crystallin/sHSP_animal"/>
</dbReference>
<dbReference type="GO" id="GO:0051082">
    <property type="term" value="F:unfolded protein binding"/>
    <property type="evidence" value="ECO:0007669"/>
    <property type="project" value="TreeGrafter"/>
</dbReference>
<accession>A0AAV7I9X7</accession>
<dbReference type="CDD" id="cd06526">
    <property type="entry name" value="metazoan_ACD"/>
    <property type="match status" value="1"/>
</dbReference>
<dbReference type="Proteomes" id="UP000826195">
    <property type="component" value="Unassembled WGS sequence"/>
</dbReference>
<dbReference type="PANTHER" id="PTHR45640:SF13">
    <property type="entry name" value="HEAT SHOCK PROTEIN 22-RELATED"/>
    <property type="match status" value="1"/>
</dbReference>
<dbReference type="GO" id="GO:0009408">
    <property type="term" value="P:response to heat"/>
    <property type="evidence" value="ECO:0007669"/>
    <property type="project" value="TreeGrafter"/>
</dbReference>
<gene>
    <name evidence="6" type="ORF">KQX54_006853</name>
</gene>
<feature type="region of interest" description="Disordered" evidence="4">
    <location>
        <begin position="170"/>
        <end position="190"/>
    </location>
</feature>
<dbReference type="InterPro" id="IPR002068">
    <property type="entry name" value="A-crystallin/Hsp20_dom"/>
</dbReference>
<feature type="domain" description="SHSP" evidence="5">
    <location>
        <begin position="48"/>
        <end position="156"/>
    </location>
</feature>
<keyword evidence="7" id="KW-1185">Reference proteome</keyword>
<dbReference type="SUPFAM" id="SSF49764">
    <property type="entry name" value="HSP20-like chaperones"/>
    <property type="match status" value="1"/>
</dbReference>
<evidence type="ECO:0000313" key="7">
    <source>
        <dbReference type="Proteomes" id="UP000826195"/>
    </source>
</evidence>
<dbReference type="PANTHER" id="PTHR45640">
    <property type="entry name" value="HEAT SHOCK PROTEIN HSP-12.2-RELATED"/>
    <property type="match status" value="1"/>
</dbReference>
<dbReference type="PRINTS" id="PR00299">
    <property type="entry name" value="ACRYSTALLIN"/>
</dbReference>
<keyword evidence="1" id="KW-0346">Stress response</keyword>
<protein>
    <recommendedName>
        <fullName evidence="5">SHSP domain-containing protein</fullName>
    </recommendedName>
</protein>